<sequence>MPPKSAPVALQQIITNSEAESVLTSSGYYKCLRNRKRTLDQLQPQYASRLRYKAAKILEGWCQDGVPSNDIWGYLQNSTDLISKFSLKPLPLNHPAIESEVLDHELIDDEEANNLHQNDVHDIACDTQTSYNFNLKENEDLRHSISFIKLLRHWAAFTSQKQSDMTYLLTLLKLYEPNPTYALLHWKGIDED</sequence>
<comment type="caution">
    <text evidence="1">The sequence shown here is derived from an EMBL/GenBank/DDBJ whole genome shotgun (WGS) entry which is preliminary data.</text>
</comment>
<dbReference type="Proteomes" id="UP001234178">
    <property type="component" value="Unassembled WGS sequence"/>
</dbReference>
<accession>A0ABR0A9N7</accession>
<gene>
    <name evidence="1" type="ORF">OUZ56_007345</name>
</gene>
<proteinExistence type="predicted"/>
<reference evidence="1 2" key="1">
    <citation type="journal article" date="2023" name="Nucleic Acids Res.">
        <title>The hologenome of Daphnia magna reveals possible DNA methylation and microbiome-mediated evolution of the host genome.</title>
        <authorList>
            <person name="Chaturvedi A."/>
            <person name="Li X."/>
            <person name="Dhandapani V."/>
            <person name="Marshall H."/>
            <person name="Kissane S."/>
            <person name="Cuenca-Cambronero M."/>
            <person name="Asole G."/>
            <person name="Calvet F."/>
            <person name="Ruiz-Romero M."/>
            <person name="Marangio P."/>
            <person name="Guigo R."/>
            <person name="Rago D."/>
            <person name="Mirbahai L."/>
            <person name="Eastwood N."/>
            <person name="Colbourne J.K."/>
            <person name="Zhou J."/>
            <person name="Mallon E."/>
            <person name="Orsini L."/>
        </authorList>
    </citation>
    <scope>NUCLEOTIDE SEQUENCE [LARGE SCALE GENOMIC DNA]</scope>
    <source>
        <strain evidence="1">LRV0_1</strain>
    </source>
</reference>
<organism evidence="1 2">
    <name type="scientific">Daphnia magna</name>
    <dbReference type="NCBI Taxonomy" id="35525"/>
    <lineage>
        <taxon>Eukaryota</taxon>
        <taxon>Metazoa</taxon>
        <taxon>Ecdysozoa</taxon>
        <taxon>Arthropoda</taxon>
        <taxon>Crustacea</taxon>
        <taxon>Branchiopoda</taxon>
        <taxon>Diplostraca</taxon>
        <taxon>Cladocera</taxon>
        <taxon>Anomopoda</taxon>
        <taxon>Daphniidae</taxon>
        <taxon>Daphnia</taxon>
    </lineage>
</organism>
<keyword evidence="2" id="KW-1185">Reference proteome</keyword>
<dbReference type="EMBL" id="JAOYFB010000037">
    <property type="protein sequence ID" value="KAK4021856.1"/>
    <property type="molecule type" value="Genomic_DNA"/>
</dbReference>
<protein>
    <submittedName>
        <fullName evidence="1">Uncharacterized protein</fullName>
    </submittedName>
</protein>
<evidence type="ECO:0000313" key="2">
    <source>
        <dbReference type="Proteomes" id="UP001234178"/>
    </source>
</evidence>
<name>A0ABR0A9N7_9CRUS</name>
<evidence type="ECO:0000313" key="1">
    <source>
        <dbReference type="EMBL" id="KAK4021856.1"/>
    </source>
</evidence>